<evidence type="ECO:0000256" key="1">
    <source>
        <dbReference type="ARBA" id="ARBA00004651"/>
    </source>
</evidence>
<evidence type="ECO:0000256" key="2">
    <source>
        <dbReference type="ARBA" id="ARBA00022448"/>
    </source>
</evidence>
<feature type="transmembrane region" description="Helical" evidence="7">
    <location>
        <begin position="358"/>
        <end position="375"/>
    </location>
</feature>
<proteinExistence type="predicted"/>
<keyword evidence="3" id="KW-1003">Cell membrane</keyword>
<feature type="transmembrane region" description="Helical" evidence="7">
    <location>
        <begin position="335"/>
        <end position="352"/>
    </location>
</feature>
<dbReference type="GO" id="GO:0005886">
    <property type="term" value="C:plasma membrane"/>
    <property type="evidence" value="ECO:0007669"/>
    <property type="project" value="UniProtKB-SubCell"/>
</dbReference>
<comment type="subcellular location">
    <subcellularLocation>
        <location evidence="1">Cell membrane</location>
        <topology evidence="1">Multi-pass membrane protein</topology>
    </subcellularLocation>
</comment>
<feature type="transmembrane region" description="Helical" evidence="7">
    <location>
        <begin position="144"/>
        <end position="163"/>
    </location>
</feature>
<feature type="transmembrane region" description="Helical" evidence="7">
    <location>
        <begin position="384"/>
        <end position="404"/>
    </location>
</feature>
<dbReference type="InterPro" id="IPR006726">
    <property type="entry name" value="PHBA_efflux_AaeB/fusaric-R"/>
</dbReference>
<dbReference type="EMBL" id="PIQA01000004">
    <property type="protein sequence ID" value="RUO64396.1"/>
    <property type="molecule type" value="Genomic_DNA"/>
</dbReference>
<dbReference type="Pfam" id="PF04632">
    <property type="entry name" value="FUSC"/>
    <property type="match status" value="1"/>
</dbReference>
<evidence type="ECO:0000313" key="8">
    <source>
        <dbReference type="EMBL" id="RUO64396.1"/>
    </source>
</evidence>
<accession>A0A432YS30</accession>
<evidence type="ECO:0008006" key="10">
    <source>
        <dbReference type="Google" id="ProtNLM"/>
    </source>
</evidence>
<name>A0A432YS30_9GAMM</name>
<feature type="transmembrane region" description="Helical" evidence="7">
    <location>
        <begin position="410"/>
        <end position="428"/>
    </location>
</feature>
<feature type="transmembrane region" description="Helical" evidence="7">
    <location>
        <begin position="17"/>
        <end position="35"/>
    </location>
</feature>
<evidence type="ECO:0000256" key="5">
    <source>
        <dbReference type="ARBA" id="ARBA00022989"/>
    </source>
</evidence>
<keyword evidence="2" id="KW-0813">Transport</keyword>
<feature type="transmembrane region" description="Helical" evidence="7">
    <location>
        <begin position="111"/>
        <end position="132"/>
    </location>
</feature>
<sequence>MKDSLAQWGFDYVRLRFGFRTGVAACLSLLFAWALGLEHPQWSAMTVWAVSQPTRGLLIEKASYRALGTLLGTLFGMVLVVTSGGDILWLVTGLTLWVTLCVYTGNLLHGLISHGTILAGYSASMVVLLTQSPDALIPLGIDRLLTVFVGIICSLIIGFLFTYKRAEQTIINELRRHTAANLYELAQAFSDPKNTAIQLDKKLSELANLESQLLDHGTGSVSAHESAKTIRQVINTQLGFITELQIQGFEENNEVSTHLLKASNKIKASVHRKAILSSLNNAYKAMQNDAVKRRFKEFIDATEERLSFKDTGKTANSTLLSTTLLHRDWRGARHSAIRTCIILAIIGALWWYTHWFQMAYLMLGASVMLTLFSTADNPALTMKYVFFGQSVGALTAVIMQAGVWQFSDSIFWMLIAIMPIILIGGFPMSHQKTANGSMDFNLVFLLLMQPAVPYVFNLGHAISIALAVIAAPLLAMLAYRIIYPTSLKKRYNQLFELLEKEIAALNKTSLTLSQYKRRKARFYHRIFKLTQLADKLAMKDKSPIIKQLLEGQSRLNATG</sequence>
<evidence type="ECO:0000256" key="7">
    <source>
        <dbReference type="SAM" id="Phobius"/>
    </source>
</evidence>
<feature type="transmembrane region" description="Helical" evidence="7">
    <location>
        <begin position="87"/>
        <end position="104"/>
    </location>
</feature>
<keyword evidence="4 7" id="KW-0812">Transmembrane</keyword>
<feature type="transmembrane region" description="Helical" evidence="7">
    <location>
        <begin position="440"/>
        <end position="456"/>
    </location>
</feature>
<dbReference type="RefSeq" id="WP_126752088.1">
    <property type="nucleotide sequence ID" value="NZ_JBHUMT010000001.1"/>
</dbReference>
<evidence type="ECO:0000256" key="4">
    <source>
        <dbReference type="ARBA" id="ARBA00022692"/>
    </source>
</evidence>
<dbReference type="GO" id="GO:0022857">
    <property type="term" value="F:transmembrane transporter activity"/>
    <property type="evidence" value="ECO:0007669"/>
    <property type="project" value="InterPro"/>
</dbReference>
<reference evidence="8 9" key="1">
    <citation type="journal article" date="2011" name="Front. Microbiol.">
        <title>Genomic signatures of strain selection and enhancement in Bacillus atrophaeus var. globigii, a historical biowarfare simulant.</title>
        <authorList>
            <person name="Gibbons H.S."/>
            <person name="Broomall S.M."/>
            <person name="McNew L.A."/>
            <person name="Daligault H."/>
            <person name="Chapman C."/>
            <person name="Bruce D."/>
            <person name="Karavis M."/>
            <person name="Krepps M."/>
            <person name="McGregor P.A."/>
            <person name="Hong C."/>
            <person name="Park K.H."/>
            <person name="Akmal A."/>
            <person name="Feldman A."/>
            <person name="Lin J.S."/>
            <person name="Chang W.E."/>
            <person name="Higgs B.W."/>
            <person name="Demirev P."/>
            <person name="Lindquist J."/>
            <person name="Liem A."/>
            <person name="Fochler E."/>
            <person name="Read T.D."/>
            <person name="Tapia R."/>
            <person name="Johnson S."/>
            <person name="Bishop-Lilly K.A."/>
            <person name="Detter C."/>
            <person name="Han C."/>
            <person name="Sozhamannan S."/>
            <person name="Rosenzweig C.N."/>
            <person name="Skowronski E.W."/>
        </authorList>
    </citation>
    <scope>NUCLEOTIDE SEQUENCE [LARGE SCALE GENOMIC DNA]</scope>
    <source>
        <strain evidence="8 9">TPS4-2</strain>
    </source>
</reference>
<protein>
    <recommendedName>
        <fullName evidence="10">FUSC family protein</fullName>
    </recommendedName>
</protein>
<dbReference type="PANTHER" id="PTHR30509:SF9">
    <property type="entry name" value="MULTIDRUG RESISTANCE PROTEIN MDTO"/>
    <property type="match status" value="1"/>
</dbReference>
<keyword evidence="6 7" id="KW-0472">Membrane</keyword>
<dbReference type="Proteomes" id="UP000288361">
    <property type="component" value="Unassembled WGS sequence"/>
</dbReference>
<evidence type="ECO:0000256" key="3">
    <source>
        <dbReference type="ARBA" id="ARBA00022475"/>
    </source>
</evidence>
<evidence type="ECO:0000256" key="6">
    <source>
        <dbReference type="ARBA" id="ARBA00023136"/>
    </source>
</evidence>
<dbReference type="PANTHER" id="PTHR30509">
    <property type="entry name" value="P-HYDROXYBENZOIC ACID EFFLUX PUMP SUBUNIT-RELATED"/>
    <property type="match status" value="1"/>
</dbReference>
<evidence type="ECO:0000313" key="9">
    <source>
        <dbReference type="Proteomes" id="UP000288361"/>
    </source>
</evidence>
<gene>
    <name evidence="8" type="ORF">CWI73_06770</name>
</gene>
<organism evidence="8 9">
    <name type="scientific">Idiomarina piscisalsi</name>
    <dbReference type="NCBI Taxonomy" id="1096243"/>
    <lineage>
        <taxon>Bacteria</taxon>
        <taxon>Pseudomonadati</taxon>
        <taxon>Pseudomonadota</taxon>
        <taxon>Gammaproteobacteria</taxon>
        <taxon>Alteromonadales</taxon>
        <taxon>Idiomarinaceae</taxon>
        <taxon>Idiomarina</taxon>
    </lineage>
</organism>
<keyword evidence="5 7" id="KW-1133">Transmembrane helix</keyword>
<comment type="caution">
    <text evidence="8">The sequence shown here is derived from an EMBL/GenBank/DDBJ whole genome shotgun (WGS) entry which is preliminary data.</text>
</comment>
<feature type="transmembrane region" description="Helical" evidence="7">
    <location>
        <begin position="462"/>
        <end position="482"/>
    </location>
</feature>
<dbReference type="AlphaFoldDB" id="A0A432YS30"/>